<dbReference type="AlphaFoldDB" id="A0A9P0PE61"/>
<name>A0A9P0PE61_ACAOB</name>
<evidence type="ECO:0000313" key="1">
    <source>
        <dbReference type="EMBL" id="CAH1982089.1"/>
    </source>
</evidence>
<gene>
    <name evidence="1" type="ORF">ACAOBT_LOCUS14819</name>
</gene>
<organism evidence="1 2">
    <name type="scientific">Acanthoscelides obtectus</name>
    <name type="common">Bean weevil</name>
    <name type="synonym">Bruchus obtectus</name>
    <dbReference type="NCBI Taxonomy" id="200917"/>
    <lineage>
        <taxon>Eukaryota</taxon>
        <taxon>Metazoa</taxon>
        <taxon>Ecdysozoa</taxon>
        <taxon>Arthropoda</taxon>
        <taxon>Hexapoda</taxon>
        <taxon>Insecta</taxon>
        <taxon>Pterygota</taxon>
        <taxon>Neoptera</taxon>
        <taxon>Endopterygota</taxon>
        <taxon>Coleoptera</taxon>
        <taxon>Polyphaga</taxon>
        <taxon>Cucujiformia</taxon>
        <taxon>Chrysomeloidea</taxon>
        <taxon>Chrysomelidae</taxon>
        <taxon>Bruchinae</taxon>
        <taxon>Bruchini</taxon>
        <taxon>Acanthoscelides</taxon>
    </lineage>
</organism>
<evidence type="ECO:0000313" key="2">
    <source>
        <dbReference type="Proteomes" id="UP001152888"/>
    </source>
</evidence>
<sequence>MQGSSAQVLEDGLSDEQVCFTLEALLHVELNQQFCTTFSILRIDEMVACLCIVCKKQAEYKNLLYKNNTNVNGIKMYITENNCKEPNINIKL</sequence>
<protein>
    <submittedName>
        <fullName evidence="1">Uncharacterized protein</fullName>
    </submittedName>
</protein>
<comment type="caution">
    <text evidence="1">The sequence shown here is derived from an EMBL/GenBank/DDBJ whole genome shotgun (WGS) entry which is preliminary data.</text>
</comment>
<dbReference type="EMBL" id="CAKOFQ010006916">
    <property type="protein sequence ID" value="CAH1982089.1"/>
    <property type="molecule type" value="Genomic_DNA"/>
</dbReference>
<keyword evidence="2" id="KW-1185">Reference proteome</keyword>
<dbReference type="OrthoDB" id="10582073at2759"/>
<dbReference type="Proteomes" id="UP001152888">
    <property type="component" value="Unassembled WGS sequence"/>
</dbReference>
<reference evidence="1" key="1">
    <citation type="submission" date="2022-03" db="EMBL/GenBank/DDBJ databases">
        <authorList>
            <person name="Sayadi A."/>
        </authorList>
    </citation>
    <scope>NUCLEOTIDE SEQUENCE</scope>
</reference>
<proteinExistence type="predicted"/>
<accession>A0A9P0PE61</accession>